<sequence>MNQLPKEGAGRPLYTSAPVLPAKQPETEGKPPSFWQSLPRRRVFLAAAAASYLYGYYYVQRSLPGLNADWSARVFWPLFAAAFLLGVSAFAQALGRAGSRNARFWAFCWLAQSAALALWNPHGSDWDIWQVLAWHLTAVYWVLARTGMQAAGKANAMILLDGVAGLITLPFGQFFLRLRIMWGAVSAAVGGWRAKTGASISKAMRRRAAELAFGVLLAAGLALLAAGELRGADANFAALLDQWRRFFHWPAFGQAFWEEAFRQVFWFCFSLPVSAWLFGLAGGALRRQTPPVTEQKAYELLGLAPRLPALTGQIAVAGLCGVYALFFAVQLAEYAAALGLPLAPAVASGFAVEGFWSLCRVLVLNFAVLATVHFFGARPADAPGRQRVLLAVFGVFGLGFAVLAAVKLGVYTELYGLTPRRILSAWVITVLLLGCVLAGVRLFRRIPAARILIAALALSFSLLCCADIEGVCLRDHLHRLENGVAEQVDWDLVHRCVTVDQDRLAPIAAEALRDLPLSAEDQALLWEQAWRIDYSYNR</sequence>
<dbReference type="Pfam" id="PF13687">
    <property type="entry name" value="DUF4153"/>
    <property type="match status" value="1"/>
</dbReference>
<evidence type="ECO:0000256" key="1">
    <source>
        <dbReference type="SAM" id="MobiDB-lite"/>
    </source>
</evidence>
<feature type="transmembrane region" description="Helical" evidence="2">
    <location>
        <begin position="388"/>
        <end position="410"/>
    </location>
</feature>
<proteinExistence type="predicted"/>
<dbReference type="Proteomes" id="UP000886803">
    <property type="component" value="Unassembled WGS sequence"/>
</dbReference>
<comment type="caution">
    <text evidence="3">The sequence shown here is derived from an EMBL/GenBank/DDBJ whole genome shotgun (WGS) entry which is preliminary data.</text>
</comment>
<protein>
    <submittedName>
        <fullName evidence="3">DUF4173 domain-containing protein</fullName>
    </submittedName>
</protein>
<evidence type="ECO:0000256" key="2">
    <source>
        <dbReference type="SAM" id="Phobius"/>
    </source>
</evidence>
<reference evidence="3" key="2">
    <citation type="submission" date="2021-04" db="EMBL/GenBank/DDBJ databases">
        <authorList>
            <person name="Gilroy R."/>
        </authorList>
    </citation>
    <scope>NUCLEOTIDE SEQUENCE</scope>
    <source>
        <strain evidence="3">ChiBcec8-13705</strain>
    </source>
</reference>
<evidence type="ECO:0000313" key="3">
    <source>
        <dbReference type="EMBL" id="HJB42880.1"/>
    </source>
</evidence>
<dbReference type="InterPro" id="IPR025291">
    <property type="entry name" value="DUF4153"/>
</dbReference>
<feature type="region of interest" description="Disordered" evidence="1">
    <location>
        <begin position="1"/>
        <end position="33"/>
    </location>
</feature>
<keyword evidence="2" id="KW-0812">Transmembrane</keyword>
<keyword evidence="2" id="KW-1133">Transmembrane helix</keyword>
<organism evidence="3 4">
    <name type="scientific">Candidatus Gemmiger avicola</name>
    <dbReference type="NCBI Taxonomy" id="2838605"/>
    <lineage>
        <taxon>Bacteria</taxon>
        <taxon>Bacillati</taxon>
        <taxon>Bacillota</taxon>
        <taxon>Clostridia</taxon>
        <taxon>Eubacteriales</taxon>
        <taxon>Gemmiger</taxon>
    </lineage>
</organism>
<feature type="transmembrane region" description="Helical" evidence="2">
    <location>
        <begin position="422"/>
        <end position="443"/>
    </location>
</feature>
<evidence type="ECO:0000313" key="4">
    <source>
        <dbReference type="Proteomes" id="UP000886803"/>
    </source>
</evidence>
<feature type="transmembrane region" description="Helical" evidence="2">
    <location>
        <begin position="102"/>
        <end position="120"/>
    </location>
</feature>
<feature type="transmembrane region" description="Helical" evidence="2">
    <location>
        <begin position="264"/>
        <end position="285"/>
    </location>
</feature>
<accession>A0A9D2M8P6</accession>
<name>A0A9D2M8P6_9FIRM</name>
<feature type="transmembrane region" description="Helical" evidence="2">
    <location>
        <begin position="156"/>
        <end position="174"/>
    </location>
</feature>
<dbReference type="EMBL" id="DWYG01000175">
    <property type="protein sequence ID" value="HJB42880.1"/>
    <property type="molecule type" value="Genomic_DNA"/>
</dbReference>
<keyword evidence="2" id="KW-0472">Membrane</keyword>
<feature type="transmembrane region" description="Helical" evidence="2">
    <location>
        <begin position="208"/>
        <end position="226"/>
    </location>
</feature>
<feature type="transmembrane region" description="Helical" evidence="2">
    <location>
        <begin position="355"/>
        <end position="376"/>
    </location>
</feature>
<dbReference type="AlphaFoldDB" id="A0A9D2M8P6"/>
<feature type="transmembrane region" description="Helical" evidence="2">
    <location>
        <begin position="74"/>
        <end position="95"/>
    </location>
</feature>
<gene>
    <name evidence="3" type="ORF">H9945_10330</name>
</gene>
<feature type="transmembrane region" description="Helical" evidence="2">
    <location>
        <begin position="314"/>
        <end position="335"/>
    </location>
</feature>
<feature type="transmembrane region" description="Helical" evidence="2">
    <location>
        <begin position="43"/>
        <end position="59"/>
    </location>
</feature>
<reference evidence="3" key="1">
    <citation type="journal article" date="2021" name="PeerJ">
        <title>Extensive microbial diversity within the chicken gut microbiome revealed by metagenomics and culture.</title>
        <authorList>
            <person name="Gilroy R."/>
            <person name="Ravi A."/>
            <person name="Getino M."/>
            <person name="Pursley I."/>
            <person name="Horton D.L."/>
            <person name="Alikhan N.F."/>
            <person name="Baker D."/>
            <person name="Gharbi K."/>
            <person name="Hall N."/>
            <person name="Watson M."/>
            <person name="Adriaenssens E.M."/>
            <person name="Foster-Nyarko E."/>
            <person name="Jarju S."/>
            <person name="Secka A."/>
            <person name="Antonio M."/>
            <person name="Oren A."/>
            <person name="Chaudhuri R.R."/>
            <person name="La Ragione R."/>
            <person name="Hildebrand F."/>
            <person name="Pallen M.J."/>
        </authorList>
    </citation>
    <scope>NUCLEOTIDE SEQUENCE</scope>
    <source>
        <strain evidence="3">ChiBcec8-13705</strain>
    </source>
</reference>